<dbReference type="eggNOG" id="ENOG502S1DP">
    <property type="taxonomic scope" value="Eukaryota"/>
</dbReference>
<evidence type="ECO:0000256" key="1">
    <source>
        <dbReference type="SAM" id="MobiDB-lite"/>
    </source>
</evidence>
<dbReference type="OMA" id="GMCRCCH"/>
<dbReference type="PANTHER" id="PTHR33402:SF22">
    <property type="entry name" value="VQ MOTIF-CONTAINING PROTEIN 31"/>
    <property type="match status" value="1"/>
</dbReference>
<proteinExistence type="predicted"/>
<dbReference type="AlphaFoldDB" id="A0A1U7ZHG4"/>
<dbReference type="PANTHER" id="PTHR33402">
    <property type="entry name" value="VQ MOTIF-CONTAINING PROTEIN 11-LIKE"/>
    <property type="match status" value="1"/>
</dbReference>
<feature type="compositionally biased region" description="Low complexity" evidence="1">
    <location>
        <begin position="116"/>
        <end position="132"/>
    </location>
</feature>
<reference evidence="3" key="1">
    <citation type="submission" date="2025-08" db="UniProtKB">
        <authorList>
            <consortium name="RefSeq"/>
        </authorList>
    </citation>
    <scope>IDENTIFICATION</scope>
</reference>
<keyword evidence="2" id="KW-1185">Reference proteome</keyword>
<evidence type="ECO:0000313" key="2">
    <source>
        <dbReference type="Proteomes" id="UP000189703"/>
    </source>
</evidence>
<organism evidence="2 3">
    <name type="scientific">Nelumbo nucifera</name>
    <name type="common">Sacred lotus</name>
    <dbReference type="NCBI Taxonomy" id="4432"/>
    <lineage>
        <taxon>Eukaryota</taxon>
        <taxon>Viridiplantae</taxon>
        <taxon>Streptophyta</taxon>
        <taxon>Embryophyta</taxon>
        <taxon>Tracheophyta</taxon>
        <taxon>Spermatophyta</taxon>
        <taxon>Magnoliopsida</taxon>
        <taxon>Proteales</taxon>
        <taxon>Nelumbonaceae</taxon>
        <taxon>Nelumbo</taxon>
    </lineage>
</organism>
<dbReference type="GeneID" id="104594031"/>
<dbReference type="OrthoDB" id="783357at2759"/>
<dbReference type="FunCoup" id="A0A1U7ZHG4">
    <property type="interactions" value="2"/>
</dbReference>
<feature type="region of interest" description="Disordered" evidence="1">
    <location>
        <begin position="109"/>
        <end position="132"/>
    </location>
</feature>
<dbReference type="STRING" id="4432.A0A1U7ZHG4"/>
<dbReference type="InterPro" id="IPR039611">
    <property type="entry name" value="VQ_4/11/13/19/31/33"/>
</dbReference>
<feature type="region of interest" description="Disordered" evidence="1">
    <location>
        <begin position="38"/>
        <end position="71"/>
    </location>
</feature>
<feature type="region of interest" description="Disordered" evidence="1">
    <location>
        <begin position="175"/>
        <end position="203"/>
    </location>
</feature>
<dbReference type="Proteomes" id="UP000189703">
    <property type="component" value="Unplaced"/>
</dbReference>
<gene>
    <name evidence="3" type="primary">LOC104594031</name>
</gene>
<dbReference type="RefSeq" id="XP_010252448.1">
    <property type="nucleotide sequence ID" value="XM_010254146.1"/>
</dbReference>
<evidence type="ECO:0000313" key="3">
    <source>
        <dbReference type="RefSeq" id="XP_010252448.1"/>
    </source>
</evidence>
<sequence>MENQASQGSQGLTPSTTFVQADVKDVQELVQCLTRARGDQQTRTVGAATDAANEGVPLKVTGGARRPTSRLHERWQHTRPKLQMVINKPGSQSNSGTFFLQPAGFGFPSPTEQAFSPSNKSANSSSASPLSTPTKILSSNISILNDKKEGTTLVKVNNKDVEQKAIKEKHFYLISPRSKPGNSEPELLTLFPLTSPKTAHESS</sequence>
<protein>
    <submittedName>
        <fullName evidence="3">VQ motif-containing protein 31-like</fullName>
    </submittedName>
</protein>
<dbReference type="KEGG" id="nnu:104594031"/>
<name>A0A1U7ZHG4_NELNU</name>
<accession>A0A1U7ZHG4</accession>